<evidence type="ECO:0000313" key="2">
    <source>
        <dbReference type="Proteomes" id="UP000261340"/>
    </source>
</evidence>
<protein>
    <recommendedName>
        <fullName evidence="3">C-type lectin domain-containing protein</fullName>
    </recommendedName>
</protein>
<evidence type="ECO:0008006" key="3">
    <source>
        <dbReference type="Google" id="ProtNLM"/>
    </source>
</evidence>
<dbReference type="Proteomes" id="UP000261340">
    <property type="component" value="Unplaced"/>
</dbReference>
<sequence length="131" mass="15225">MVTYTVCYHFNFKINLFVQQNYQILVKSTHKSITPTCRPGFKHTHTHLITGTCRRGKQINKHYPHQYNQGLKITETCGRCPSGWILLKTLCYYFSHQEINSRKNWTESREHCVSQGGDLLDCVAADFKLAT</sequence>
<dbReference type="InterPro" id="IPR016186">
    <property type="entry name" value="C-type_lectin-like/link_sf"/>
</dbReference>
<organism evidence="1 2">
    <name type="scientific">Amphilophus citrinellus</name>
    <name type="common">Midas cichlid</name>
    <name type="synonym">Cichlasoma citrinellum</name>
    <dbReference type="NCBI Taxonomy" id="61819"/>
    <lineage>
        <taxon>Eukaryota</taxon>
        <taxon>Metazoa</taxon>
        <taxon>Chordata</taxon>
        <taxon>Craniata</taxon>
        <taxon>Vertebrata</taxon>
        <taxon>Euteleostomi</taxon>
        <taxon>Actinopterygii</taxon>
        <taxon>Neopterygii</taxon>
        <taxon>Teleostei</taxon>
        <taxon>Neoteleostei</taxon>
        <taxon>Acanthomorphata</taxon>
        <taxon>Ovalentaria</taxon>
        <taxon>Cichlomorphae</taxon>
        <taxon>Cichliformes</taxon>
        <taxon>Cichlidae</taxon>
        <taxon>New World cichlids</taxon>
        <taxon>Cichlasomatinae</taxon>
        <taxon>Heroini</taxon>
        <taxon>Amphilophus</taxon>
    </lineage>
</organism>
<dbReference type="GeneTree" id="ENSGT00940000174567"/>
<keyword evidence="2" id="KW-1185">Reference proteome</keyword>
<dbReference type="Ensembl" id="ENSACIT00000010272.1">
    <property type="protein sequence ID" value="ENSACIP00000009977.1"/>
    <property type="gene ID" value="ENSACIG00000007829.1"/>
</dbReference>
<dbReference type="AlphaFoldDB" id="A0A3Q0RI28"/>
<dbReference type="STRING" id="61819.ENSACIP00000009977"/>
<evidence type="ECO:0000313" key="1">
    <source>
        <dbReference type="Ensembl" id="ENSACIP00000009977.1"/>
    </source>
</evidence>
<dbReference type="InterPro" id="IPR016187">
    <property type="entry name" value="CTDL_fold"/>
</dbReference>
<name>A0A3Q0RI28_AMPCI</name>
<dbReference type="SUPFAM" id="SSF56436">
    <property type="entry name" value="C-type lectin-like"/>
    <property type="match status" value="1"/>
</dbReference>
<accession>A0A3Q0RI28</accession>
<dbReference type="Gene3D" id="3.10.100.10">
    <property type="entry name" value="Mannose-Binding Protein A, subunit A"/>
    <property type="match status" value="1"/>
</dbReference>
<reference evidence="1" key="2">
    <citation type="submission" date="2025-09" db="UniProtKB">
        <authorList>
            <consortium name="Ensembl"/>
        </authorList>
    </citation>
    <scope>IDENTIFICATION</scope>
</reference>
<reference evidence="1" key="1">
    <citation type="submission" date="2025-08" db="UniProtKB">
        <authorList>
            <consortium name="Ensembl"/>
        </authorList>
    </citation>
    <scope>IDENTIFICATION</scope>
</reference>
<proteinExistence type="predicted"/>